<protein>
    <recommendedName>
        <fullName evidence="3">Zinc finger PHD-type domain-containing protein</fullName>
    </recommendedName>
</protein>
<dbReference type="InterPro" id="IPR011011">
    <property type="entry name" value="Znf_FYVE_PHD"/>
</dbReference>
<dbReference type="Gene3D" id="3.30.40.10">
    <property type="entry name" value="Zinc/RING finger domain, C3HC4 (zinc finger)"/>
    <property type="match status" value="1"/>
</dbReference>
<gene>
    <name evidence="2" type="ORF">OCBIM_22001488mg</name>
</gene>
<dbReference type="AlphaFoldDB" id="A0A0L8G3N5"/>
<name>A0A0L8G3N5_OCTBM</name>
<evidence type="ECO:0000313" key="2">
    <source>
        <dbReference type="EMBL" id="KOF71185.1"/>
    </source>
</evidence>
<feature type="non-terminal residue" evidence="2">
    <location>
        <position position="168"/>
    </location>
</feature>
<reference evidence="2" key="1">
    <citation type="submission" date="2015-07" db="EMBL/GenBank/DDBJ databases">
        <title>MeaNS - Measles Nucleotide Surveillance Program.</title>
        <authorList>
            <person name="Tran T."/>
            <person name="Druce J."/>
        </authorList>
    </citation>
    <scope>NUCLEOTIDE SEQUENCE</scope>
    <source>
        <strain evidence="2">UCB-OBI-ISO-001</strain>
        <tissue evidence="2">Gonad</tissue>
    </source>
</reference>
<dbReference type="EMBL" id="KQ424321">
    <property type="protein sequence ID" value="KOF71185.1"/>
    <property type="molecule type" value="Genomic_DNA"/>
</dbReference>
<dbReference type="InterPro" id="IPR013083">
    <property type="entry name" value="Znf_RING/FYVE/PHD"/>
</dbReference>
<accession>A0A0L8G3N5</accession>
<organism evidence="2">
    <name type="scientific">Octopus bimaculoides</name>
    <name type="common">California two-spotted octopus</name>
    <dbReference type="NCBI Taxonomy" id="37653"/>
    <lineage>
        <taxon>Eukaryota</taxon>
        <taxon>Metazoa</taxon>
        <taxon>Spiralia</taxon>
        <taxon>Lophotrochozoa</taxon>
        <taxon>Mollusca</taxon>
        <taxon>Cephalopoda</taxon>
        <taxon>Coleoidea</taxon>
        <taxon>Octopodiformes</taxon>
        <taxon>Octopoda</taxon>
        <taxon>Incirrata</taxon>
        <taxon>Octopodidae</taxon>
        <taxon>Octopus</taxon>
    </lineage>
</organism>
<feature type="region of interest" description="Disordered" evidence="1">
    <location>
        <begin position="1"/>
        <end position="80"/>
    </location>
</feature>
<feature type="compositionally biased region" description="Acidic residues" evidence="1">
    <location>
        <begin position="23"/>
        <end position="60"/>
    </location>
</feature>
<evidence type="ECO:0000256" key="1">
    <source>
        <dbReference type="SAM" id="MobiDB-lite"/>
    </source>
</evidence>
<dbReference type="SUPFAM" id="SSF57903">
    <property type="entry name" value="FYVE/PHD zinc finger"/>
    <property type="match status" value="1"/>
</dbReference>
<sequence>MGGTHISDDVDLVVENVECGSGGDDDNDDDGDEDDSNDDDDDDDEVDNDNYDDDSDDYNTDDLKKHDDDDDDDDDIAGSGSNSIRCTRCKLWTHKRCSNIKGRLTTKLVFVCGRCSGAINTVNKQETTSISFQGEKLEVVDSFRYLGDQVSSGGGCTESVTARIRIAW</sequence>
<evidence type="ECO:0008006" key="3">
    <source>
        <dbReference type="Google" id="ProtNLM"/>
    </source>
</evidence>
<proteinExistence type="predicted"/>